<dbReference type="AlphaFoldDB" id="A0A1Y2AZ02"/>
<feature type="chain" id="PRO_5010996012" evidence="1">
    <location>
        <begin position="21"/>
        <end position="209"/>
    </location>
</feature>
<evidence type="ECO:0000256" key="1">
    <source>
        <dbReference type="SAM" id="SignalP"/>
    </source>
</evidence>
<accession>A0A1Y2AZ02</accession>
<dbReference type="Proteomes" id="UP000193986">
    <property type="component" value="Unassembled WGS sequence"/>
</dbReference>
<dbReference type="CDD" id="cd00920">
    <property type="entry name" value="Cupredoxin"/>
    <property type="match status" value="1"/>
</dbReference>
<dbReference type="InterPro" id="IPR008972">
    <property type="entry name" value="Cupredoxin"/>
</dbReference>
<comment type="caution">
    <text evidence="2">The sequence shown here is derived from an EMBL/GenBank/DDBJ whole genome shotgun (WGS) entry which is preliminary data.</text>
</comment>
<dbReference type="STRING" id="71784.A0A1Y2AZ02"/>
<gene>
    <name evidence="2" type="ORF">BCR39DRAFT_221565</name>
</gene>
<dbReference type="PANTHER" id="PTHR34883">
    <property type="entry name" value="SERINE-RICH PROTEIN, PUTATIVE-RELATED-RELATED"/>
    <property type="match status" value="1"/>
</dbReference>
<proteinExistence type="predicted"/>
<dbReference type="SUPFAM" id="SSF49503">
    <property type="entry name" value="Cupredoxins"/>
    <property type="match status" value="1"/>
</dbReference>
<name>A0A1Y2AZ02_9TREE</name>
<reference evidence="2 3" key="1">
    <citation type="submission" date="2016-07" db="EMBL/GenBank/DDBJ databases">
        <title>Pervasive Adenine N6-methylation of Active Genes in Fungi.</title>
        <authorList>
            <consortium name="DOE Joint Genome Institute"/>
            <person name="Mondo S.J."/>
            <person name="Dannebaum R.O."/>
            <person name="Kuo R.C."/>
            <person name="Labutti K."/>
            <person name="Haridas S."/>
            <person name="Kuo A."/>
            <person name="Salamov A."/>
            <person name="Ahrendt S.R."/>
            <person name="Lipzen A."/>
            <person name="Sullivan W."/>
            <person name="Andreopoulos W.B."/>
            <person name="Clum A."/>
            <person name="Lindquist E."/>
            <person name="Daum C."/>
            <person name="Ramamoorthy G.K."/>
            <person name="Gryganskyi A."/>
            <person name="Culley D."/>
            <person name="Magnuson J.K."/>
            <person name="James T.Y."/>
            <person name="O'Malley M.A."/>
            <person name="Stajich J.E."/>
            <person name="Spatafora J.W."/>
            <person name="Visel A."/>
            <person name="Grigoriev I.V."/>
        </authorList>
    </citation>
    <scope>NUCLEOTIDE SEQUENCE [LARGE SCALE GENOMIC DNA]</scope>
    <source>
        <strain evidence="2 3">68-887.2</strain>
    </source>
</reference>
<dbReference type="InterPro" id="IPR052953">
    <property type="entry name" value="Ser-rich/MCO-related"/>
</dbReference>
<dbReference type="EMBL" id="MCFC01000036">
    <property type="protein sequence ID" value="ORY27803.1"/>
    <property type="molecule type" value="Genomic_DNA"/>
</dbReference>
<organism evidence="2 3">
    <name type="scientific">Naematelia encephala</name>
    <dbReference type="NCBI Taxonomy" id="71784"/>
    <lineage>
        <taxon>Eukaryota</taxon>
        <taxon>Fungi</taxon>
        <taxon>Dikarya</taxon>
        <taxon>Basidiomycota</taxon>
        <taxon>Agaricomycotina</taxon>
        <taxon>Tremellomycetes</taxon>
        <taxon>Tremellales</taxon>
        <taxon>Naemateliaceae</taxon>
        <taxon>Naematelia</taxon>
    </lineage>
</organism>
<dbReference type="InParanoid" id="A0A1Y2AZ02"/>
<keyword evidence="3" id="KW-1185">Reference proteome</keyword>
<evidence type="ECO:0000313" key="3">
    <source>
        <dbReference type="Proteomes" id="UP000193986"/>
    </source>
</evidence>
<sequence length="209" mass="20619">MFSNLIALPLLITALTSCLAQTTHTITVGTNGTKTFTPTDIQAAIGDVVNFQFVTGNHTATQSTFAVPCTNNGGFKSGFKPASANDIATFAIMVNTTDPIWGYCGQVGHCQAGMVFAINAPETGNKTFAAFQSAAMSVSAGDGSNSSSSGSGTSAGANGSSSSLISSAGMSTGTGAASSTAASAGSASTLLPCSASMVGALLAGFTWLL</sequence>
<dbReference type="PANTHER" id="PTHR34883:SF15">
    <property type="entry name" value="EXTRACELLULAR SERINE-RICH PROTEIN"/>
    <property type="match status" value="1"/>
</dbReference>
<protein>
    <submittedName>
        <fullName evidence="2">Cupredoxin</fullName>
    </submittedName>
</protein>
<evidence type="ECO:0000313" key="2">
    <source>
        <dbReference type="EMBL" id="ORY27803.1"/>
    </source>
</evidence>
<dbReference type="Gene3D" id="2.60.40.420">
    <property type="entry name" value="Cupredoxins - blue copper proteins"/>
    <property type="match status" value="1"/>
</dbReference>
<dbReference type="OrthoDB" id="1921208at2759"/>
<keyword evidence="1" id="KW-0732">Signal</keyword>
<feature type="signal peptide" evidence="1">
    <location>
        <begin position="1"/>
        <end position="20"/>
    </location>
</feature>